<proteinExistence type="predicted"/>
<dbReference type="STRING" id="1267423.SAMN05216290_3188"/>
<dbReference type="InterPro" id="IPR014729">
    <property type="entry name" value="Rossmann-like_a/b/a_fold"/>
</dbReference>
<dbReference type="RefSeq" id="WP_090259704.1">
    <property type="nucleotide sequence ID" value="NZ_FOIR01000003.1"/>
</dbReference>
<dbReference type="Proteomes" id="UP000199437">
    <property type="component" value="Unassembled WGS sequence"/>
</dbReference>
<reference evidence="2" key="1">
    <citation type="submission" date="2016-10" db="EMBL/GenBank/DDBJ databases">
        <authorList>
            <person name="Varghese N."/>
            <person name="Submissions S."/>
        </authorList>
    </citation>
    <scope>NUCLEOTIDE SEQUENCE [LARGE SCALE GENOMIC DNA]</scope>
    <source>
        <strain evidence="2">CGMCC 1.12402</strain>
    </source>
</reference>
<gene>
    <name evidence="1" type="ORF">SAMN05216290_3188</name>
</gene>
<dbReference type="SUPFAM" id="SSF52402">
    <property type="entry name" value="Adenine nucleotide alpha hydrolases-like"/>
    <property type="match status" value="1"/>
</dbReference>
<evidence type="ECO:0000313" key="1">
    <source>
        <dbReference type="EMBL" id="SEW36515.1"/>
    </source>
</evidence>
<dbReference type="Gene3D" id="3.40.50.620">
    <property type="entry name" value="HUPs"/>
    <property type="match status" value="1"/>
</dbReference>
<organism evidence="1 2">
    <name type="scientific">Roseivirga pacifica</name>
    <dbReference type="NCBI Taxonomy" id="1267423"/>
    <lineage>
        <taxon>Bacteria</taxon>
        <taxon>Pseudomonadati</taxon>
        <taxon>Bacteroidota</taxon>
        <taxon>Cytophagia</taxon>
        <taxon>Cytophagales</taxon>
        <taxon>Roseivirgaceae</taxon>
        <taxon>Roseivirga</taxon>
    </lineage>
</organism>
<dbReference type="OrthoDB" id="893860at2"/>
<evidence type="ECO:0000313" key="2">
    <source>
        <dbReference type="Proteomes" id="UP000199437"/>
    </source>
</evidence>
<dbReference type="GeneID" id="99987866"/>
<accession>A0A1I0R7S5</accession>
<evidence type="ECO:0008006" key="3">
    <source>
        <dbReference type="Google" id="ProtNLM"/>
    </source>
</evidence>
<protein>
    <recommendedName>
        <fullName evidence="3">UspA domain-containing protein</fullName>
    </recommendedName>
</protein>
<dbReference type="AlphaFoldDB" id="A0A1I0R7S5"/>
<name>A0A1I0R7S5_9BACT</name>
<keyword evidence="2" id="KW-1185">Reference proteome</keyword>
<dbReference type="EMBL" id="FOIR01000003">
    <property type="protein sequence ID" value="SEW36515.1"/>
    <property type="molecule type" value="Genomic_DNA"/>
</dbReference>
<sequence length="169" mass="19495">MEAKKIMLPTDFSVKSLNLVREAIEISNDEVLEIILVHGYQLPNHSITDMLFFSKARELQKLQTVEFLEAINLIENKYTKRIKRIIVDLITTTNRSYLNDYVQKLGIEEIFVPEGFPLSFEGENSFNPSPLLKQCQPAITLMDYSTAFENSFRVTKQVSDIFFTSHPTI</sequence>